<dbReference type="GO" id="GO:0042025">
    <property type="term" value="C:host cell nucleus"/>
    <property type="evidence" value="ECO:0007669"/>
    <property type="project" value="UniProtKB-SubCell"/>
</dbReference>
<dbReference type="Proteomes" id="UP000157253">
    <property type="component" value="Genome"/>
</dbReference>
<comment type="subcellular location">
    <subcellularLocation>
        <location evidence="3 27">Host nucleus</location>
    </subcellularLocation>
</comment>
<evidence type="ECO:0000256" key="25">
    <source>
        <dbReference type="ARBA" id="ARBA00032999"/>
    </source>
</evidence>
<keyword evidence="11" id="KW-0479">Metal-binding</keyword>
<dbReference type="Gene3D" id="3.40.1310.20">
    <property type="match status" value="1"/>
</dbReference>
<evidence type="ECO:0000256" key="6">
    <source>
        <dbReference type="ARBA" id="ARBA00012551"/>
    </source>
</evidence>
<evidence type="ECO:0000256" key="14">
    <source>
        <dbReference type="ARBA" id="ARBA00022801"/>
    </source>
</evidence>
<keyword evidence="17" id="KW-0460">Magnesium</keyword>
<evidence type="ECO:0000313" key="31">
    <source>
        <dbReference type="EMBL" id="ACR43452.1"/>
    </source>
</evidence>
<keyword evidence="16" id="KW-0067">ATP-binding</keyword>
<evidence type="ECO:0000256" key="27">
    <source>
        <dbReference type="PROSITE-ProRule" id="PRU01366"/>
    </source>
</evidence>
<comment type="similarity">
    <text evidence="4">Belongs to the parvoviruses initiator protein NS1 family.</text>
</comment>
<evidence type="ECO:0000256" key="13">
    <source>
        <dbReference type="ARBA" id="ARBA00022759"/>
    </source>
</evidence>
<comment type="subunit">
    <text evidence="5">Homooligomer; when bound to DNA.</text>
</comment>
<dbReference type="GO" id="GO:0039693">
    <property type="term" value="P:viral DNA genome replication"/>
    <property type="evidence" value="ECO:0007669"/>
    <property type="project" value="UniProtKB-KW"/>
</dbReference>
<evidence type="ECO:0000256" key="2">
    <source>
        <dbReference type="ARBA" id="ARBA00002892"/>
    </source>
</evidence>
<proteinExistence type="inferred from homology"/>
<evidence type="ECO:0000256" key="11">
    <source>
        <dbReference type="ARBA" id="ARBA00022723"/>
    </source>
</evidence>
<dbReference type="InterPro" id="IPR054766">
    <property type="entry name" value="BoV_NS1-like_N"/>
</dbReference>
<evidence type="ECO:0000259" key="28">
    <source>
        <dbReference type="PROSITE" id="PS51206"/>
    </source>
</evidence>
<dbReference type="GO" id="GO:0003678">
    <property type="term" value="F:DNA helicase activity"/>
    <property type="evidence" value="ECO:0007669"/>
    <property type="project" value="UniProtKB-EC"/>
</dbReference>
<dbReference type="Gene3D" id="3.40.50.300">
    <property type="entry name" value="P-loop containing nucleotide triphosphate hydrolases"/>
    <property type="match status" value="1"/>
</dbReference>
<evidence type="ECO:0000313" key="38">
    <source>
        <dbReference type="Proteomes" id="UP000163519"/>
    </source>
</evidence>
<feature type="domain" description="PV NS1-Nuc" evidence="29">
    <location>
        <begin position="11"/>
        <end position="271"/>
    </location>
</feature>
<dbReference type="Pfam" id="PF22419">
    <property type="entry name" value="HBoV_NS1-like_N"/>
    <property type="match status" value="1"/>
</dbReference>
<evidence type="ECO:0000256" key="18">
    <source>
        <dbReference type="ARBA" id="ARBA00023015"/>
    </source>
</evidence>
<evidence type="ECO:0000313" key="35">
    <source>
        <dbReference type="EMBL" id="AVI59264.1"/>
    </source>
</evidence>
<evidence type="ECO:0000256" key="23">
    <source>
        <dbReference type="ARBA" id="ARBA00023268"/>
    </source>
</evidence>
<evidence type="ECO:0000256" key="21">
    <source>
        <dbReference type="ARBA" id="ARBA00023125"/>
    </source>
</evidence>
<dbReference type="EC" id="3.6.4.12" evidence="6"/>
<evidence type="ECO:0000256" key="16">
    <source>
        <dbReference type="ARBA" id="ARBA00022840"/>
    </source>
</evidence>
<dbReference type="GO" id="GO:0003677">
    <property type="term" value="F:DNA binding"/>
    <property type="evidence" value="ECO:0007669"/>
    <property type="project" value="UniProtKB-UniRule"/>
</dbReference>
<evidence type="ECO:0000256" key="20">
    <source>
        <dbReference type="ARBA" id="ARBA00023124"/>
    </source>
</evidence>
<feature type="short sequence motif" description="RCR-3" evidence="27">
    <location>
        <begin position="211"/>
        <end position="215"/>
    </location>
</feature>
<dbReference type="SUPFAM" id="SSF52540">
    <property type="entry name" value="P-loop containing nucleoside triphosphate hydrolases"/>
    <property type="match status" value="1"/>
</dbReference>
<dbReference type="PROSITE" id="PS52022">
    <property type="entry name" value="PV_NS1_NUC"/>
    <property type="match status" value="1"/>
</dbReference>
<evidence type="ECO:0000256" key="3">
    <source>
        <dbReference type="ARBA" id="ARBA00004147"/>
    </source>
</evidence>
<name>C5IK02_HBOC3</name>
<evidence type="ECO:0000256" key="12">
    <source>
        <dbReference type="ARBA" id="ARBA00022741"/>
    </source>
</evidence>
<dbReference type="EMBL" id="MG953834">
    <property type="protein sequence ID" value="AVI59264.1"/>
    <property type="molecule type" value="Genomic_DNA"/>
</dbReference>
<keyword evidence="22" id="KW-0804">Transcription</keyword>
<dbReference type="GO" id="GO:0016787">
    <property type="term" value="F:hydrolase activity"/>
    <property type="evidence" value="ECO:0007669"/>
    <property type="project" value="UniProtKB-KW"/>
</dbReference>
<evidence type="ECO:0000256" key="19">
    <source>
        <dbReference type="ARBA" id="ARBA00023109"/>
    </source>
</evidence>
<dbReference type="GO" id="GO:0046872">
    <property type="term" value="F:metal ion binding"/>
    <property type="evidence" value="ECO:0007669"/>
    <property type="project" value="UniProtKB-KW"/>
</dbReference>
<dbReference type="GO" id="GO:0004519">
    <property type="term" value="F:endonuclease activity"/>
    <property type="evidence" value="ECO:0007669"/>
    <property type="project" value="UniProtKB-UniRule"/>
</dbReference>
<protein>
    <recommendedName>
        <fullName evidence="7">Initiator protein NS1</fullName>
        <ecNumber evidence="6">3.6.4.12</ecNumber>
    </recommendedName>
    <alternativeName>
        <fullName evidence="24">Non-structural protein 1</fullName>
    </alternativeName>
    <alternativeName>
        <fullName evidence="25">Non-structural protein NS1</fullName>
    </alternativeName>
</protein>
<dbReference type="GO" id="GO:0005524">
    <property type="term" value="F:ATP binding"/>
    <property type="evidence" value="ECO:0007669"/>
    <property type="project" value="UniProtKB-KW"/>
</dbReference>
<evidence type="ECO:0000313" key="34">
    <source>
        <dbReference type="EMBL" id="AVI59260.1"/>
    </source>
</evidence>
<dbReference type="PROSITE" id="PS51206">
    <property type="entry name" value="SF3_HELICASE_1"/>
    <property type="match status" value="1"/>
</dbReference>
<evidence type="ECO:0000256" key="9">
    <source>
        <dbReference type="ARBA" id="ARBA00022705"/>
    </source>
</evidence>
<evidence type="ECO:0000313" key="37">
    <source>
        <dbReference type="Proteomes" id="UP000157253"/>
    </source>
</evidence>
<keyword evidence="8 27" id="KW-1048">Host nucleus</keyword>
<keyword evidence="13 27" id="KW-0255">Endonuclease</keyword>
<dbReference type="InterPro" id="IPR049901">
    <property type="entry name" value="PV_NS1-NUC"/>
</dbReference>
<keyword evidence="10 27" id="KW-0540">Nuclease</keyword>
<organism evidence="31 38">
    <name type="scientific">Human bocavirus 3</name>
    <name type="common">HBoV3</name>
    <name type="synonym">Adelavirus W471</name>
    <dbReference type="NCBI Taxonomy" id="638313"/>
    <lineage>
        <taxon>Viruses</taxon>
        <taxon>Monodnaviria</taxon>
        <taxon>Shotokuvirae</taxon>
        <taxon>Cossaviricota</taxon>
        <taxon>Quintoviricetes</taxon>
        <taxon>Piccovirales</taxon>
        <taxon>Parvoviridae</taxon>
        <taxon>Parvovirinae</taxon>
        <taxon>Bocaparvovirus</taxon>
        <taxon>Bocaparvovirus primate1</taxon>
    </lineage>
</organism>
<dbReference type="InterPro" id="IPR014015">
    <property type="entry name" value="Helicase_SF3_DNA-vir"/>
</dbReference>
<evidence type="ECO:0000313" key="32">
    <source>
        <dbReference type="EMBL" id="ADD39265.1"/>
    </source>
</evidence>
<evidence type="ECO:0000256" key="4">
    <source>
        <dbReference type="ARBA" id="ARBA00009826"/>
    </source>
</evidence>
<evidence type="ECO:0000256" key="17">
    <source>
        <dbReference type="ARBA" id="ARBA00022842"/>
    </source>
</evidence>
<dbReference type="EMBL" id="FJ948861">
    <property type="protein sequence ID" value="ACR43452.1"/>
    <property type="molecule type" value="Genomic_DNA"/>
</dbReference>
<dbReference type="Proteomes" id="UP000143135">
    <property type="component" value="Genome"/>
</dbReference>
<organismHost>
    <name type="scientific">Homo sapiens</name>
    <name type="common">Human</name>
    <dbReference type="NCBI Taxonomy" id="9606"/>
</organismHost>
<accession>C5IK02</accession>
<dbReference type="Pfam" id="PF01057">
    <property type="entry name" value="Parvo_NS1"/>
    <property type="match status" value="1"/>
</dbReference>
<keyword evidence="9 27" id="KW-0235">DNA replication</keyword>
<keyword evidence="18" id="KW-0805">Transcription regulation</keyword>
<dbReference type="EMBL" id="MG953832">
    <property type="protein sequence ID" value="AVI59256.1"/>
    <property type="molecule type" value="Genomic_DNA"/>
</dbReference>
<evidence type="ECO:0000256" key="1">
    <source>
        <dbReference type="ARBA" id="ARBA00001946"/>
    </source>
</evidence>
<dbReference type="EMBL" id="GU048665">
    <property type="protein sequence ID" value="ADD39265.1"/>
    <property type="molecule type" value="Genomic_DNA"/>
</dbReference>
<evidence type="ECO:0000256" key="8">
    <source>
        <dbReference type="ARBA" id="ARBA00022562"/>
    </source>
</evidence>
<reference evidence="32 37" key="2">
    <citation type="journal article" date="2010" name="Arch. Virol.">
        <title>Determination and analysis of complete coding sequence regions of new discovered human bocavirus types 2 and 3.</title>
        <authorList>
            <person name="Chieochansin T."/>
            <person name="Simmonds P."/>
            <person name="Poovorawan Y."/>
        </authorList>
    </citation>
    <scope>NUCLEOTIDE SEQUENCE [LARGE SCALE GENOMIC DNA]</scope>
    <source>
        <strain evidence="32">CU2139UK</strain>
    </source>
</reference>
<feature type="domain" description="SF3 helicase" evidence="28">
    <location>
        <begin position="397"/>
        <end position="552"/>
    </location>
</feature>
<evidence type="ECO:0000256" key="26">
    <source>
        <dbReference type="ARBA" id="ARBA00047995"/>
    </source>
</evidence>
<dbReference type="InterPro" id="IPR001257">
    <property type="entry name" value="Parvovirus_NS1_helicase"/>
</dbReference>
<reference evidence="31 38" key="1">
    <citation type="journal article" date="2009" name="PLoS Pathog.">
        <title>A novel bocavirus associated with acute gastroenteritis in Australian children.</title>
        <authorList>
            <person name="Arthur J.L."/>
            <person name="Higgins G.D."/>
            <person name="Davidson G.P."/>
            <person name="Givney R.C."/>
            <person name="Ratcliff R.M."/>
        </authorList>
    </citation>
    <scope>NUCLEOTIDE SEQUENCE [LARGE SCALE GENOMIC DNA]</scope>
    <source>
        <strain evidence="31">W855</strain>
    </source>
</reference>
<evidence type="ECO:0000313" key="36">
    <source>
        <dbReference type="Proteomes" id="UP000143135"/>
    </source>
</evidence>
<evidence type="ECO:0000256" key="22">
    <source>
        <dbReference type="ARBA" id="ARBA00023163"/>
    </source>
</evidence>
<keyword evidence="20 27" id="KW-0190">Covalent protein-DNA linkage</keyword>
<keyword evidence="21 27" id="KW-0238">DNA-binding</keyword>
<evidence type="ECO:0000256" key="5">
    <source>
        <dbReference type="ARBA" id="ARBA00011717"/>
    </source>
</evidence>
<evidence type="ECO:0000313" key="33">
    <source>
        <dbReference type="EMBL" id="AVI59256.1"/>
    </source>
</evidence>
<dbReference type="Proteomes" id="UP000163519">
    <property type="component" value="Genome"/>
</dbReference>
<evidence type="ECO:0000259" key="29">
    <source>
        <dbReference type="PROSITE" id="PS52022"/>
    </source>
</evidence>
<reference evidence="33" key="4">
    <citation type="journal article" date="2018" name="Genome Announc.">
        <title>Complete Genome Sequences of Six Human Bocavirus Strains from Patients with Acute Gastroenteritis in the North Region of Brazil.</title>
        <authorList>
            <person name="Watanabe A.S.A."/>
            <person name="Luchs A."/>
            <person name="Leal E."/>
            <person name="Milagres F.A.P."/>
            <person name="Komninakis S.V."/>
            <person name="Gill D.E."/>
            <person name="Lobato M.C.A.B.S."/>
            <person name="Brustulin R."/>
            <person name="das Chagas R.T."/>
            <person name="Abrao M.F.N.D.S."/>
            <person name="Soares C.V.D.A."/>
            <person name="Deng X."/>
            <person name="Sabino E.C."/>
            <person name="Delwart E."/>
            <person name="da Costa A.C."/>
        </authorList>
    </citation>
    <scope>NUCLEOTIDE SEQUENCE</scope>
    <source>
        <strain evidence="35">HBoV-3/BRA/TO-243/Brazil/2014</strain>
        <strain evidence="34">HBoV-3/BRA/TO-40/Brazil/2014</strain>
        <strain evidence="33">HBoV-3/BRA/TO-57/Brazil/2014</strain>
    </source>
</reference>
<comment type="cofactor">
    <cofactor evidence="1">
        <name>Mg(2+)</name>
        <dbReference type="ChEBI" id="CHEBI:18420"/>
    </cofactor>
</comment>
<sequence>MAFNPPVIRAFSSPAFTYVFKFPYPSWKEKEWLLHALLAHGTEQAMIQLRNCVPHPDEDIIRDDLLLSLEDRHFGAILCKAVYMATTTFMSQKQRNMFPRCDIIVQSELGETNLHCHIIVGGEGLSKRNAKTSCPQLYGLILGELIQRCKTLLATRPFEPEEAEIYHALKRAEREAWGGVTSGNLQILQYRDRRGDLHAQQVDALRFFKNYLLPKNRCITSYSRPDVCTSPENWFVLAEKTYCHTLVNGLPLPEHYRKHYHATLDNEVLPGPQTMAFGGRGPWEHLPEVGDQRLAASSVSTTYKPNKKEKLMLNLLDKCSELNLLVYEDLVANCPELLLMLEGQPGGARLIEQVLGMHHINVCSNFTALSYLFHLYPGTTLSSDNKALQLLLIQGYNPLMVGHALCCVLNKQFGKQNTVCFYGPASTGKTNMAKAIVQGIRLYGCVNHLNKGFVFNDCRQRLVVWWEECLMHQDWVEPAKCILGGTECRIDVKHRDSVLLTQTPVIISTNHDIYAVVGGNSVSHVHAAPLKERVIQLNFMKQLPQTFGEITPEEIAALLQWCFNEYECTLTGFKTKWSLDKIPNSFPLGVLCPTHSQDFILHENGYCTDCGGYLAHSADDSVYTDRASDTSKEAIDAGKFTFSRHFIYILYTTLKHMFNYR</sequence>
<reference evidence="30 36" key="3">
    <citation type="journal article" date="2010" name="J. Infect. Dis.">
        <title>Human bocaviruses are highly diverse, dispersed, recombination prone, and prevalent in enteric infections.</title>
        <authorList>
            <person name="Kapoor A."/>
            <person name="Simmonds P."/>
            <person name="Slikas E."/>
            <person name="Li L."/>
            <person name="Bodhidatta L."/>
            <person name="Sethabutr O."/>
            <person name="Triki H."/>
            <person name="Bahri O."/>
            <person name="Oderinde B.S."/>
            <person name="Baba M.M."/>
            <person name="Bukbuk D.N."/>
            <person name="Besser J."/>
            <person name="Bartkus J."/>
            <person name="Delwart E."/>
        </authorList>
    </citation>
    <scope>NUCLEOTIDE SEQUENCE [LARGE SCALE GENOMIC DNA]</scope>
    <source>
        <strain evidence="30">HBoV3B-TU-A-210-07</strain>
    </source>
</reference>
<evidence type="ECO:0000256" key="24">
    <source>
        <dbReference type="ARBA" id="ARBA00030491"/>
    </source>
</evidence>
<keyword evidence="19" id="KW-1194">Viral DNA replication</keyword>
<keyword evidence="15" id="KW-0347">Helicase</keyword>
<feature type="short sequence motif" description="RCR-2" evidence="27">
    <location>
        <begin position="115"/>
        <end position="117"/>
    </location>
</feature>
<evidence type="ECO:0000313" key="30">
    <source>
        <dbReference type="EMBL" id="ACR15783.1"/>
    </source>
</evidence>
<evidence type="ECO:0000256" key="7">
    <source>
        <dbReference type="ARBA" id="ARBA00020731"/>
    </source>
</evidence>
<comment type="catalytic activity">
    <reaction evidence="26">
        <text>ATP + H2O = ADP + phosphate + H(+)</text>
        <dbReference type="Rhea" id="RHEA:13065"/>
        <dbReference type="ChEBI" id="CHEBI:15377"/>
        <dbReference type="ChEBI" id="CHEBI:15378"/>
        <dbReference type="ChEBI" id="CHEBI:30616"/>
        <dbReference type="ChEBI" id="CHEBI:43474"/>
        <dbReference type="ChEBI" id="CHEBI:456216"/>
        <dbReference type="EC" id="3.6.4.12"/>
    </reaction>
</comment>
<gene>
    <name evidence="31" type="primary">NS1</name>
</gene>
<dbReference type="InterPro" id="IPR027417">
    <property type="entry name" value="P-loop_NTPase"/>
</dbReference>
<dbReference type="EMBL" id="MG953833">
    <property type="protein sequence ID" value="AVI59260.1"/>
    <property type="molecule type" value="Genomic_DNA"/>
</dbReference>
<evidence type="ECO:0000256" key="15">
    <source>
        <dbReference type="ARBA" id="ARBA00022806"/>
    </source>
</evidence>
<dbReference type="EMBL" id="FJ973562">
    <property type="protein sequence ID" value="ACR15783.1"/>
    <property type="molecule type" value="Genomic_DNA"/>
</dbReference>
<evidence type="ECO:0000256" key="10">
    <source>
        <dbReference type="ARBA" id="ARBA00022722"/>
    </source>
</evidence>
<dbReference type="GO" id="GO:0006260">
    <property type="term" value="P:DNA replication"/>
    <property type="evidence" value="ECO:0007669"/>
    <property type="project" value="UniProtKB-UniRule"/>
</dbReference>
<keyword evidence="23" id="KW-0511">Multifunctional enzyme</keyword>
<keyword evidence="14 27" id="KW-0378">Hydrolase</keyword>
<feature type="active site" description="For nuclease activity" evidence="27">
    <location>
        <position position="211"/>
    </location>
</feature>
<keyword evidence="12 27" id="KW-0547">Nucleotide-binding</keyword>
<comment type="function">
    <text evidence="2">Multifunctional protein which displays endonuclease and helicase activities required for initiating and directing viral DNA replication. Also plays a role in viral packaging and transactivation of several promoters. Binds site-specifically to 2-3 approximate tandem copies within the origins of replication (Ori), unwinds this hairpin region and nicks one DNA strand thereby initiating the rolling circle replication (RCR). Becomes covalently attached to the 5' end of the nick and provides a 3'OH for priming DNA synthesis. The helicase activity unwinds DNA in a 3'-5' direction on the longer strand. Participates in the transcriptional regulation of several promoters.</text>
</comment>